<protein>
    <submittedName>
        <fullName evidence="1">Uncharacterized protein</fullName>
    </submittedName>
</protein>
<dbReference type="EMBL" id="JBHFEH010000069">
    <property type="protein sequence ID" value="KAL2049201.1"/>
    <property type="molecule type" value="Genomic_DNA"/>
</dbReference>
<sequence length="204" mass="22266">MTISGSRYQVHFSESSLQNLYTLSSTKSLPMTPSSASCLILWIQLSALCSSAPPPSVSSAHSLANDLQNVTASINITSSTPSNFLPPNPFIYKIPQSSLTIRFQNYLRPLQAANVALCMLQASNKVMLHWCSDQPLDPTAFQTNSGSVSLKLVPDRGAGLTWYGWGETIRGLTYFVTTYGSLDMDFYVIEDGWTIAGGFFTSND</sequence>
<evidence type="ECO:0000313" key="1">
    <source>
        <dbReference type="EMBL" id="KAL2049201.1"/>
    </source>
</evidence>
<name>A0ABR4AWU9_9LECA</name>
<comment type="caution">
    <text evidence="1">The sequence shown here is derived from an EMBL/GenBank/DDBJ whole genome shotgun (WGS) entry which is preliminary data.</text>
</comment>
<keyword evidence="2" id="KW-1185">Reference proteome</keyword>
<organism evidence="1 2">
    <name type="scientific">Lepraria finkii</name>
    <dbReference type="NCBI Taxonomy" id="1340010"/>
    <lineage>
        <taxon>Eukaryota</taxon>
        <taxon>Fungi</taxon>
        <taxon>Dikarya</taxon>
        <taxon>Ascomycota</taxon>
        <taxon>Pezizomycotina</taxon>
        <taxon>Lecanoromycetes</taxon>
        <taxon>OSLEUM clade</taxon>
        <taxon>Lecanoromycetidae</taxon>
        <taxon>Lecanorales</taxon>
        <taxon>Lecanorineae</taxon>
        <taxon>Stereocaulaceae</taxon>
        <taxon>Lepraria</taxon>
    </lineage>
</organism>
<accession>A0ABR4AWU9</accession>
<evidence type="ECO:0000313" key="2">
    <source>
        <dbReference type="Proteomes" id="UP001590951"/>
    </source>
</evidence>
<proteinExistence type="predicted"/>
<gene>
    <name evidence="1" type="ORF">ABVK25_010551</name>
</gene>
<reference evidence="1 2" key="1">
    <citation type="submission" date="2024-09" db="EMBL/GenBank/DDBJ databases">
        <title>Rethinking Asexuality: The Enigmatic Case of Functional Sexual Genes in Lepraria (Stereocaulaceae).</title>
        <authorList>
            <person name="Doellman M."/>
            <person name="Sun Y."/>
            <person name="Barcenas-Pena A."/>
            <person name="Lumbsch H.T."/>
            <person name="Grewe F."/>
        </authorList>
    </citation>
    <scope>NUCLEOTIDE SEQUENCE [LARGE SCALE GENOMIC DNA]</scope>
    <source>
        <strain evidence="1 2">Grewe 0041</strain>
    </source>
</reference>
<dbReference type="Proteomes" id="UP001590951">
    <property type="component" value="Unassembled WGS sequence"/>
</dbReference>